<feature type="disulfide bond" evidence="9">
    <location>
        <begin position="82"/>
        <end position="94"/>
    </location>
</feature>
<reference evidence="11" key="1">
    <citation type="submission" date="2020-05" db="UniProtKB">
        <authorList>
            <consortium name="EnsemblMetazoa"/>
        </authorList>
    </citation>
    <scope>IDENTIFICATION</scope>
    <source>
        <strain evidence="11">BB02</strain>
    </source>
</reference>
<keyword evidence="3" id="KW-0677">Repeat</keyword>
<keyword evidence="2" id="KW-0812">Transmembrane</keyword>
<feature type="disulfide bond" evidence="9">
    <location>
        <begin position="101"/>
        <end position="116"/>
    </location>
</feature>
<keyword evidence="7" id="KW-0675">Receptor</keyword>
<protein>
    <recommendedName>
        <fullName evidence="13">LNR domain-containing protein</fullName>
    </recommendedName>
</protein>
<dbReference type="InterPro" id="IPR023415">
    <property type="entry name" value="LDLR_class-A_CS"/>
</dbReference>
<evidence type="ECO:0000256" key="10">
    <source>
        <dbReference type="SAM" id="SignalP"/>
    </source>
</evidence>
<organism evidence="11 12">
    <name type="scientific">Biomphalaria glabrata</name>
    <name type="common">Bloodfluke planorb</name>
    <name type="synonym">Freshwater snail</name>
    <dbReference type="NCBI Taxonomy" id="6526"/>
    <lineage>
        <taxon>Eukaryota</taxon>
        <taxon>Metazoa</taxon>
        <taxon>Spiralia</taxon>
        <taxon>Lophotrochozoa</taxon>
        <taxon>Mollusca</taxon>
        <taxon>Gastropoda</taxon>
        <taxon>Heterobranchia</taxon>
        <taxon>Euthyneura</taxon>
        <taxon>Panpulmonata</taxon>
        <taxon>Hygrophila</taxon>
        <taxon>Lymnaeoidea</taxon>
        <taxon>Planorbidae</taxon>
        <taxon>Biomphalaria</taxon>
    </lineage>
</organism>
<dbReference type="Pfam" id="PF00057">
    <property type="entry name" value="Ldl_recept_a"/>
    <property type="match status" value="2"/>
</dbReference>
<dbReference type="InterPro" id="IPR002172">
    <property type="entry name" value="LDrepeatLR_classA_rpt"/>
</dbReference>
<dbReference type="InterPro" id="IPR036055">
    <property type="entry name" value="LDL_receptor-like_sf"/>
</dbReference>
<keyword evidence="10" id="KW-0732">Signal</keyword>
<keyword evidence="5" id="KW-0472">Membrane</keyword>
<evidence type="ECO:0000256" key="2">
    <source>
        <dbReference type="ARBA" id="ARBA00022692"/>
    </source>
</evidence>
<accession>A0A2C9LHS5</accession>
<keyword evidence="8" id="KW-0325">Glycoprotein</keyword>
<evidence type="ECO:0000256" key="6">
    <source>
        <dbReference type="ARBA" id="ARBA00023157"/>
    </source>
</evidence>
<keyword evidence="4" id="KW-1133">Transmembrane helix</keyword>
<dbReference type="STRING" id="6526.A0A2C9LHS5"/>
<dbReference type="PROSITE" id="PS01209">
    <property type="entry name" value="LDLRA_1"/>
    <property type="match status" value="1"/>
</dbReference>
<evidence type="ECO:0000313" key="12">
    <source>
        <dbReference type="Proteomes" id="UP000076420"/>
    </source>
</evidence>
<gene>
    <name evidence="11" type="primary">106068276</name>
</gene>
<evidence type="ECO:0000256" key="1">
    <source>
        <dbReference type="ARBA" id="ARBA00004167"/>
    </source>
</evidence>
<dbReference type="GO" id="GO:0005886">
    <property type="term" value="C:plasma membrane"/>
    <property type="evidence" value="ECO:0007669"/>
    <property type="project" value="TreeGrafter"/>
</dbReference>
<dbReference type="SMART" id="SM00192">
    <property type="entry name" value="LDLa"/>
    <property type="match status" value="2"/>
</dbReference>
<proteinExistence type="predicted"/>
<dbReference type="CDD" id="cd00112">
    <property type="entry name" value="LDLa"/>
    <property type="match status" value="2"/>
</dbReference>
<feature type="chain" id="PRO_5012316194" description="LNR domain-containing protein" evidence="10">
    <location>
        <begin position="21"/>
        <end position="128"/>
    </location>
</feature>
<dbReference type="VEuPathDB" id="VectorBase:BGLAX_033969"/>
<evidence type="ECO:0000256" key="4">
    <source>
        <dbReference type="ARBA" id="ARBA00022989"/>
    </source>
</evidence>
<evidence type="ECO:0008006" key="13">
    <source>
        <dbReference type="Google" id="ProtNLM"/>
    </source>
</evidence>
<comment type="subcellular location">
    <subcellularLocation>
        <location evidence="1">Membrane</location>
        <topology evidence="1">Single-pass membrane protein</topology>
    </subcellularLocation>
</comment>
<sequence length="128" mass="13957">MKFLVTLGFLIVCVTLGGEARLKHKNYIDRLIPQTDNKRQLASCAGNEFACHEKCIPASYVCDTDSDCSDGLDEQQNCPTDCTGHNQFKCPDKCISSFYTCDASNDCSDGSDEKNCSGSCRGSDFKVG</sequence>
<comment type="caution">
    <text evidence="9">Lacks conserved residue(s) required for the propagation of feature annotation.</text>
</comment>
<evidence type="ECO:0000313" key="11">
    <source>
        <dbReference type="EnsemblMetazoa" id="BGLB031237-PA"/>
    </source>
</evidence>
<evidence type="ECO:0000256" key="8">
    <source>
        <dbReference type="ARBA" id="ARBA00023180"/>
    </source>
</evidence>
<dbReference type="SUPFAM" id="SSF57424">
    <property type="entry name" value="LDL receptor-like module"/>
    <property type="match status" value="2"/>
</dbReference>
<dbReference type="InterPro" id="IPR051221">
    <property type="entry name" value="LDLR-related"/>
</dbReference>
<keyword evidence="6 9" id="KW-1015">Disulfide bond</keyword>
<dbReference type="GO" id="GO:0043235">
    <property type="term" value="C:receptor complex"/>
    <property type="evidence" value="ECO:0007669"/>
    <property type="project" value="TreeGrafter"/>
</dbReference>
<dbReference type="KEGG" id="bgt:106068276"/>
<dbReference type="PRINTS" id="PR00261">
    <property type="entry name" value="LDLRECEPTOR"/>
</dbReference>
<dbReference type="Gene3D" id="4.10.400.10">
    <property type="entry name" value="Low-density Lipoprotein Receptor"/>
    <property type="match status" value="2"/>
</dbReference>
<dbReference type="Proteomes" id="UP000076420">
    <property type="component" value="Unassembled WGS sequence"/>
</dbReference>
<feature type="signal peptide" evidence="10">
    <location>
        <begin position="1"/>
        <end position="20"/>
    </location>
</feature>
<dbReference type="AlphaFoldDB" id="A0A2C9LHS5"/>
<evidence type="ECO:0000256" key="9">
    <source>
        <dbReference type="PROSITE-ProRule" id="PRU00124"/>
    </source>
</evidence>
<dbReference type="EnsemblMetazoa" id="BGLB031237-RA">
    <property type="protein sequence ID" value="BGLB031237-PA"/>
    <property type="gene ID" value="BGLB031237"/>
</dbReference>
<dbReference type="PANTHER" id="PTHR22722">
    <property type="entry name" value="LOW-DENSITY LIPOPROTEIN RECEPTOR-RELATED PROTEIN 2-RELATED"/>
    <property type="match status" value="1"/>
</dbReference>
<evidence type="ECO:0000256" key="3">
    <source>
        <dbReference type="ARBA" id="ARBA00022737"/>
    </source>
</evidence>
<evidence type="ECO:0000256" key="7">
    <source>
        <dbReference type="ARBA" id="ARBA00023170"/>
    </source>
</evidence>
<dbReference type="VEuPathDB" id="VectorBase:BGLB031237"/>
<dbReference type="PROSITE" id="PS50068">
    <property type="entry name" value="LDLRA_2"/>
    <property type="match status" value="2"/>
</dbReference>
<name>A0A2C9LHS5_BIOGL</name>
<evidence type="ECO:0000256" key="5">
    <source>
        <dbReference type="ARBA" id="ARBA00023136"/>
    </source>
</evidence>